<proteinExistence type="predicted"/>
<dbReference type="EMBL" id="PUFN01000009">
    <property type="protein sequence ID" value="TDG73540.1"/>
    <property type="molecule type" value="Genomic_DNA"/>
</dbReference>
<sequence>MPKKTSLDYAIIHDKLIEMHILPDNPIVKPTDDYWNSFKPKNNEKNKS</sequence>
<dbReference type="RefSeq" id="WP_010018216.1">
    <property type="nucleotide sequence ID" value="NZ_PUFN01000009.1"/>
</dbReference>
<organism evidence="1 2">
    <name type="scientific">Companilactobacillus farciminis</name>
    <dbReference type="NCBI Taxonomy" id="1612"/>
    <lineage>
        <taxon>Bacteria</taxon>
        <taxon>Bacillati</taxon>
        <taxon>Bacillota</taxon>
        <taxon>Bacilli</taxon>
        <taxon>Lactobacillales</taxon>
        <taxon>Lactobacillaceae</taxon>
        <taxon>Companilactobacillus</taxon>
    </lineage>
</organism>
<evidence type="ECO:0000313" key="2">
    <source>
        <dbReference type="Proteomes" id="UP000295257"/>
    </source>
</evidence>
<dbReference type="Proteomes" id="UP000295257">
    <property type="component" value="Unassembled WGS sequence"/>
</dbReference>
<keyword evidence="2" id="KW-1185">Reference proteome</keyword>
<gene>
    <name evidence="1" type="ORF">C5L30_000479</name>
</gene>
<accession>A0A4R5NH85</accession>
<comment type="caution">
    <text evidence="1">The sequence shown here is derived from an EMBL/GenBank/DDBJ whole genome shotgun (WGS) entry which is preliminary data.</text>
</comment>
<dbReference type="AlphaFoldDB" id="A0A4R5NH85"/>
<name>A0A4R5NH85_9LACO</name>
<reference evidence="1 2" key="1">
    <citation type="journal article" date="2019" name="Appl. Microbiol. Biotechnol.">
        <title>Uncovering carbohydrate metabolism through a genotype-phenotype association study of 56 lactic acid bacteria genomes.</title>
        <authorList>
            <person name="Buron-Moles G."/>
            <person name="Chailyan A."/>
            <person name="Dolejs I."/>
            <person name="Forster J."/>
            <person name="Miks M.H."/>
        </authorList>
    </citation>
    <scope>NUCLEOTIDE SEQUENCE [LARGE SCALE GENOMIC DNA]</scope>
    <source>
        <strain evidence="1 2">ATCC 29644</strain>
    </source>
</reference>
<evidence type="ECO:0000313" key="1">
    <source>
        <dbReference type="EMBL" id="TDG73540.1"/>
    </source>
</evidence>
<protein>
    <submittedName>
        <fullName evidence="1">Uncharacterized protein</fullName>
    </submittedName>
</protein>